<dbReference type="OMA" id="CVEFLDY"/>
<dbReference type="eggNOG" id="KOG0166">
    <property type="taxonomic scope" value="Eukaryota"/>
</dbReference>
<dbReference type="Pfam" id="PF01749">
    <property type="entry name" value="IBB"/>
    <property type="match status" value="1"/>
</dbReference>
<feature type="region of interest" description="Disordered" evidence="7">
    <location>
        <begin position="1"/>
        <end position="50"/>
    </location>
</feature>
<dbReference type="AlphaFoldDB" id="D8Q2J5"/>
<feature type="compositionally biased region" description="Basic and acidic residues" evidence="7">
    <location>
        <begin position="12"/>
        <end position="22"/>
    </location>
</feature>
<proteinExistence type="inferred from homology"/>
<dbReference type="STRING" id="578458.D8Q2J5"/>
<evidence type="ECO:0000256" key="1">
    <source>
        <dbReference type="ARBA" id="ARBA00010394"/>
    </source>
</evidence>
<keyword evidence="3" id="KW-0677">Repeat</keyword>
<dbReference type="GO" id="GO:0006606">
    <property type="term" value="P:protein import into nucleus"/>
    <property type="evidence" value="ECO:0007669"/>
    <property type="project" value="InterPro"/>
</dbReference>
<dbReference type="SMART" id="SM00567">
    <property type="entry name" value="EZ_HEAT"/>
    <property type="match status" value="3"/>
</dbReference>
<dbReference type="InParanoid" id="D8Q2J5"/>
<evidence type="ECO:0000313" key="10">
    <source>
        <dbReference type="Proteomes" id="UP000007431"/>
    </source>
</evidence>
<keyword evidence="10" id="KW-1185">Reference proteome</keyword>
<feature type="repeat" description="ARM" evidence="5">
    <location>
        <begin position="100"/>
        <end position="128"/>
    </location>
</feature>
<dbReference type="InterPro" id="IPR032413">
    <property type="entry name" value="Arm_3"/>
</dbReference>
<dbReference type="HOGENOM" id="CLU_018084_6_0_1"/>
<dbReference type="InterPro" id="IPR004155">
    <property type="entry name" value="PBS_lyase_HEAT"/>
</dbReference>
<dbReference type="InterPro" id="IPR016024">
    <property type="entry name" value="ARM-type_fold"/>
</dbReference>
<dbReference type="InterPro" id="IPR000225">
    <property type="entry name" value="Armadillo"/>
</dbReference>
<dbReference type="SMART" id="SM00185">
    <property type="entry name" value="ARM"/>
    <property type="match status" value="8"/>
</dbReference>
<keyword evidence="2 6" id="KW-0813">Transport</keyword>
<evidence type="ECO:0000256" key="4">
    <source>
        <dbReference type="ARBA" id="ARBA00022927"/>
    </source>
</evidence>
<sequence length="482" mass="51772">RVAYKATVPMEADDRRKRREEQQVSIRRQKREEQVSKRRHFLPSSGADSDDEAIAVDTSVNSAITGLFSEDRLRHLASVATLRKILTTADPPIEKMIERGVVPRLVALLSFDNEMLQFEAAWALTNIAGGTPEETRAVLDANAAPRLVQLLYSSSAGVREQAVWALGNIAGDGPPARAHLLERGALRGVLHVLDEPAEPAVLRTAAWTLSNLCRHMSARLDSSSVGAALPAVLRLLDTPDGELLVDVCWALTDLCEKTHAPLAARIGVCHPLVTLLAHPSPGIVTPALLALKNITAADDSATDSVIEAGAIPVLVSLLAYPGEAVRRDAALALSNVTAGPPAHIQAALDAGAVPPLVRACQHGDPSLRKEACWALANAIAGEPEQVRYLVSEGVVPPLCGMLSMGDARITLVVLDALSNVLRVGELDRDADDEWSLNEYALLLEEAGGLEAVHKLLEHDNVDVFNLAYHIMSTYFAELDDDF</sequence>
<dbReference type="GO" id="GO:0061608">
    <property type="term" value="F:nuclear import signal receptor activity"/>
    <property type="evidence" value="ECO:0007669"/>
    <property type="project" value="InterPro"/>
</dbReference>
<comment type="similarity">
    <text evidence="1">Belongs to the importin alpha family.</text>
</comment>
<dbReference type="EMBL" id="GL377305">
    <property type="protein sequence ID" value="EFI98131.1"/>
    <property type="molecule type" value="Genomic_DNA"/>
</dbReference>
<dbReference type="Gene3D" id="1.20.5.690">
    <property type="entry name" value="Importin-alpha, importin-beta-binding domain"/>
    <property type="match status" value="1"/>
</dbReference>
<dbReference type="PROSITE" id="PS50176">
    <property type="entry name" value="ARM_REPEAT"/>
    <property type="match status" value="4"/>
</dbReference>
<dbReference type="PROSITE" id="PS51214">
    <property type="entry name" value="IBB"/>
    <property type="match status" value="1"/>
</dbReference>
<dbReference type="SUPFAM" id="SSF48371">
    <property type="entry name" value="ARM repeat"/>
    <property type="match status" value="1"/>
</dbReference>
<accession>D8Q2J5</accession>
<dbReference type="InterPro" id="IPR002652">
    <property type="entry name" value="Importin-a_IBB"/>
</dbReference>
<dbReference type="InterPro" id="IPR024931">
    <property type="entry name" value="Importin_alpha"/>
</dbReference>
<keyword evidence="4" id="KW-0653">Protein transport</keyword>
<evidence type="ECO:0000256" key="7">
    <source>
        <dbReference type="SAM" id="MobiDB-lite"/>
    </source>
</evidence>
<feature type="repeat" description="ARM" evidence="5">
    <location>
        <begin position="267"/>
        <end position="309"/>
    </location>
</feature>
<dbReference type="Pfam" id="PF00514">
    <property type="entry name" value="Arm"/>
    <property type="match status" value="5"/>
</dbReference>
<dbReference type="PANTHER" id="PTHR23316">
    <property type="entry name" value="IMPORTIN ALPHA"/>
    <property type="match status" value="1"/>
</dbReference>
<feature type="repeat" description="ARM" evidence="5">
    <location>
        <begin position="142"/>
        <end position="170"/>
    </location>
</feature>
<evidence type="ECO:0000256" key="5">
    <source>
        <dbReference type="PROSITE-ProRule" id="PRU00259"/>
    </source>
</evidence>
<evidence type="ECO:0000313" key="9">
    <source>
        <dbReference type="EMBL" id="EFI98131.1"/>
    </source>
</evidence>
<feature type="repeat" description="ARM" evidence="5">
    <location>
        <begin position="309"/>
        <end position="337"/>
    </location>
</feature>
<evidence type="ECO:0000256" key="3">
    <source>
        <dbReference type="ARBA" id="ARBA00022737"/>
    </source>
</evidence>
<organism evidence="10">
    <name type="scientific">Schizophyllum commune (strain H4-8 / FGSC 9210)</name>
    <name type="common">Split gill fungus</name>
    <dbReference type="NCBI Taxonomy" id="578458"/>
    <lineage>
        <taxon>Eukaryota</taxon>
        <taxon>Fungi</taxon>
        <taxon>Dikarya</taxon>
        <taxon>Basidiomycota</taxon>
        <taxon>Agaricomycotina</taxon>
        <taxon>Agaricomycetes</taxon>
        <taxon>Agaricomycetidae</taxon>
        <taxon>Agaricales</taxon>
        <taxon>Schizophyllaceae</taxon>
        <taxon>Schizophyllum</taxon>
    </lineage>
</organism>
<dbReference type="Pfam" id="PF16186">
    <property type="entry name" value="Arm_3"/>
    <property type="match status" value="1"/>
</dbReference>
<gene>
    <name evidence="9" type="ORF">SCHCODRAFT_54111</name>
</gene>
<dbReference type="VEuPathDB" id="FungiDB:SCHCODRAFT_02617049"/>
<dbReference type="Proteomes" id="UP000007431">
    <property type="component" value="Unassembled WGS sequence"/>
</dbReference>
<dbReference type="PIRSF" id="PIRSF005673">
    <property type="entry name" value="Importin_alpha"/>
    <property type="match status" value="1"/>
</dbReference>
<protein>
    <recommendedName>
        <fullName evidence="8">IBB domain-containing protein</fullName>
    </recommendedName>
</protein>
<evidence type="ECO:0000256" key="6">
    <source>
        <dbReference type="PROSITE-ProRule" id="PRU00561"/>
    </source>
</evidence>
<dbReference type="Gene3D" id="1.25.10.10">
    <property type="entry name" value="Leucine-rich Repeat Variant"/>
    <property type="match status" value="1"/>
</dbReference>
<dbReference type="InterPro" id="IPR011989">
    <property type="entry name" value="ARM-like"/>
</dbReference>
<reference evidence="9 10" key="1">
    <citation type="journal article" date="2010" name="Nat. Biotechnol.">
        <title>Genome sequence of the model mushroom Schizophyllum commune.</title>
        <authorList>
            <person name="Ohm R.A."/>
            <person name="de Jong J.F."/>
            <person name="Lugones L.G."/>
            <person name="Aerts A."/>
            <person name="Kothe E."/>
            <person name="Stajich J.E."/>
            <person name="de Vries R.P."/>
            <person name="Record E."/>
            <person name="Levasseur A."/>
            <person name="Baker S.E."/>
            <person name="Bartholomew K.A."/>
            <person name="Coutinho P.M."/>
            <person name="Erdmann S."/>
            <person name="Fowler T.J."/>
            <person name="Gathman A.C."/>
            <person name="Lombard V."/>
            <person name="Henrissat B."/>
            <person name="Knabe N."/>
            <person name="Kuees U."/>
            <person name="Lilly W.W."/>
            <person name="Lindquist E."/>
            <person name="Lucas S."/>
            <person name="Magnuson J.K."/>
            <person name="Piumi F."/>
            <person name="Raudaskoski M."/>
            <person name="Salamov A."/>
            <person name="Schmutz J."/>
            <person name="Schwarze F.W.M.R."/>
            <person name="vanKuyk P.A."/>
            <person name="Horton J.S."/>
            <person name="Grigoriev I.V."/>
            <person name="Woesten H.A.B."/>
        </authorList>
    </citation>
    <scope>NUCLEOTIDE SEQUENCE [LARGE SCALE GENOMIC DNA]</scope>
    <source>
        <strain evidence="10">H4-8 / FGSC 9210</strain>
    </source>
</reference>
<dbReference type="InterPro" id="IPR036975">
    <property type="entry name" value="Importin-a_IBB_sf"/>
</dbReference>
<feature type="domain" description="IBB" evidence="8">
    <location>
        <begin position="1"/>
        <end position="48"/>
    </location>
</feature>
<feature type="non-terminal residue" evidence="9">
    <location>
        <position position="1"/>
    </location>
</feature>
<evidence type="ECO:0000259" key="8">
    <source>
        <dbReference type="PROSITE" id="PS51214"/>
    </source>
</evidence>
<dbReference type="GO" id="GO:0005737">
    <property type="term" value="C:cytoplasm"/>
    <property type="evidence" value="ECO:0007669"/>
    <property type="project" value="InterPro"/>
</dbReference>
<name>D8Q2J5_SCHCM</name>
<evidence type="ECO:0000256" key="2">
    <source>
        <dbReference type="ARBA" id="ARBA00022448"/>
    </source>
</evidence>